<evidence type="ECO:0000313" key="1">
    <source>
        <dbReference type="EMBL" id="KAI0030269.1"/>
    </source>
</evidence>
<keyword evidence="2" id="KW-1185">Reference proteome</keyword>
<protein>
    <submittedName>
        <fullName evidence="1">Uncharacterized protein</fullName>
    </submittedName>
</protein>
<reference evidence="1" key="2">
    <citation type="journal article" date="2022" name="New Phytol.">
        <title>Evolutionary transition to the ectomycorrhizal habit in the genomes of a hyperdiverse lineage of mushroom-forming fungi.</title>
        <authorList>
            <person name="Looney B."/>
            <person name="Miyauchi S."/>
            <person name="Morin E."/>
            <person name="Drula E."/>
            <person name="Courty P.E."/>
            <person name="Kohler A."/>
            <person name="Kuo A."/>
            <person name="LaButti K."/>
            <person name="Pangilinan J."/>
            <person name="Lipzen A."/>
            <person name="Riley R."/>
            <person name="Andreopoulos W."/>
            <person name="He G."/>
            <person name="Johnson J."/>
            <person name="Nolan M."/>
            <person name="Tritt A."/>
            <person name="Barry K.W."/>
            <person name="Grigoriev I.V."/>
            <person name="Nagy L.G."/>
            <person name="Hibbett D."/>
            <person name="Henrissat B."/>
            <person name="Matheny P.B."/>
            <person name="Labbe J."/>
            <person name="Martin F.M."/>
        </authorList>
    </citation>
    <scope>NUCLEOTIDE SEQUENCE</scope>
    <source>
        <strain evidence="1">EC-137</strain>
    </source>
</reference>
<organism evidence="1 2">
    <name type="scientific">Vararia minispora EC-137</name>
    <dbReference type="NCBI Taxonomy" id="1314806"/>
    <lineage>
        <taxon>Eukaryota</taxon>
        <taxon>Fungi</taxon>
        <taxon>Dikarya</taxon>
        <taxon>Basidiomycota</taxon>
        <taxon>Agaricomycotina</taxon>
        <taxon>Agaricomycetes</taxon>
        <taxon>Russulales</taxon>
        <taxon>Lachnocladiaceae</taxon>
        <taxon>Vararia</taxon>
    </lineage>
</organism>
<name>A0ACB8QEU5_9AGAM</name>
<gene>
    <name evidence="1" type="ORF">K488DRAFT_72333</name>
</gene>
<reference evidence="1" key="1">
    <citation type="submission" date="2021-02" db="EMBL/GenBank/DDBJ databases">
        <authorList>
            <consortium name="DOE Joint Genome Institute"/>
            <person name="Ahrendt S."/>
            <person name="Looney B.P."/>
            <person name="Miyauchi S."/>
            <person name="Morin E."/>
            <person name="Drula E."/>
            <person name="Courty P.E."/>
            <person name="Chicoki N."/>
            <person name="Fauchery L."/>
            <person name="Kohler A."/>
            <person name="Kuo A."/>
            <person name="Labutti K."/>
            <person name="Pangilinan J."/>
            <person name="Lipzen A."/>
            <person name="Riley R."/>
            <person name="Andreopoulos W."/>
            <person name="He G."/>
            <person name="Johnson J."/>
            <person name="Barry K.W."/>
            <person name="Grigoriev I.V."/>
            <person name="Nagy L."/>
            <person name="Hibbett D."/>
            <person name="Henrissat B."/>
            <person name="Matheny P.B."/>
            <person name="Labbe J."/>
            <person name="Martin F."/>
        </authorList>
    </citation>
    <scope>NUCLEOTIDE SEQUENCE</scope>
    <source>
        <strain evidence="1">EC-137</strain>
    </source>
</reference>
<sequence length="376" mass="41535">MHMENSGNYTILRIKRKRTDEPLDALVIDGKVRRKKSKGGLDMFRFAETVEEAAWDDEQRTKDLQERISALARAEHQAAGSKQAASSSSTTPSRTASTHPRQYRIVPHEADTATDARGSPKLRTVGEPEQQKAHDFRMFDAVPMAAGTVAPVSPVSQEDPEMENFLPLLQAYLKVNDIEPVADHSTARAPFNLAVTPPALSPPRVHPNEPQLSHIPTPGEPVVVHAPAPPLPTDDPEYVWDVFYHQAGLADDYEEMPNANIGTLTGLPASFDDPFSSDEESEPEDEADEDSNVTSAEEYYKNDYPDEESDDSGYDDDSSGAPCPFFTITCFSFEHRQIYSTNMRTMMPSPEIRALTAGMTGNRAIVFLLVSVLAEL</sequence>
<evidence type="ECO:0000313" key="2">
    <source>
        <dbReference type="Proteomes" id="UP000814128"/>
    </source>
</evidence>
<dbReference type="EMBL" id="MU273631">
    <property type="protein sequence ID" value="KAI0030269.1"/>
    <property type="molecule type" value="Genomic_DNA"/>
</dbReference>
<proteinExistence type="predicted"/>
<comment type="caution">
    <text evidence="1">The sequence shown here is derived from an EMBL/GenBank/DDBJ whole genome shotgun (WGS) entry which is preliminary data.</text>
</comment>
<dbReference type="Proteomes" id="UP000814128">
    <property type="component" value="Unassembled WGS sequence"/>
</dbReference>
<accession>A0ACB8QEU5</accession>